<evidence type="ECO:0000259" key="1">
    <source>
        <dbReference type="PROSITE" id="PS51186"/>
    </source>
</evidence>
<dbReference type="Proteomes" id="UP000001982">
    <property type="component" value="Chromosome"/>
</dbReference>
<protein>
    <submittedName>
        <fullName evidence="2">GCN5-related N-acetyltransferase</fullName>
    </submittedName>
</protein>
<dbReference type="InterPro" id="IPR000182">
    <property type="entry name" value="GNAT_dom"/>
</dbReference>
<dbReference type="InterPro" id="IPR051531">
    <property type="entry name" value="N-acetyltransferase"/>
</dbReference>
<dbReference type="Gene3D" id="3.40.630.30">
    <property type="match status" value="1"/>
</dbReference>
<dbReference type="STRING" id="318161.Sden_2623"/>
<dbReference type="EMBL" id="CP000302">
    <property type="protein sequence ID" value="ABE55902.1"/>
    <property type="molecule type" value="Genomic_DNA"/>
</dbReference>
<dbReference type="Pfam" id="PF13302">
    <property type="entry name" value="Acetyltransf_3"/>
    <property type="match status" value="1"/>
</dbReference>
<dbReference type="KEGG" id="sdn:Sden_2623"/>
<feature type="domain" description="N-acetyltransferase" evidence="1">
    <location>
        <begin position="8"/>
        <end position="173"/>
    </location>
</feature>
<name>Q12KX4_SHEDO</name>
<dbReference type="SUPFAM" id="SSF55729">
    <property type="entry name" value="Acyl-CoA N-acyltransferases (Nat)"/>
    <property type="match status" value="1"/>
</dbReference>
<dbReference type="PANTHER" id="PTHR43792">
    <property type="entry name" value="GNAT FAMILY, PUTATIVE (AFU_ORTHOLOGUE AFUA_3G00765)-RELATED-RELATED"/>
    <property type="match status" value="1"/>
</dbReference>
<accession>Q12KX4</accession>
<keyword evidence="2" id="KW-0808">Transferase</keyword>
<proteinExistence type="predicted"/>
<dbReference type="PROSITE" id="PS51186">
    <property type="entry name" value="GNAT"/>
    <property type="match status" value="1"/>
</dbReference>
<dbReference type="eggNOG" id="COG1670">
    <property type="taxonomic scope" value="Bacteria"/>
</dbReference>
<dbReference type="OrthoDB" id="7852312at2"/>
<organism evidence="2 3">
    <name type="scientific">Shewanella denitrificans (strain OS217 / ATCC BAA-1090 / DSM 15013)</name>
    <dbReference type="NCBI Taxonomy" id="318161"/>
    <lineage>
        <taxon>Bacteria</taxon>
        <taxon>Pseudomonadati</taxon>
        <taxon>Pseudomonadota</taxon>
        <taxon>Gammaproteobacteria</taxon>
        <taxon>Alteromonadales</taxon>
        <taxon>Shewanellaceae</taxon>
        <taxon>Shewanella</taxon>
    </lineage>
</organism>
<evidence type="ECO:0000313" key="2">
    <source>
        <dbReference type="EMBL" id="ABE55902.1"/>
    </source>
</evidence>
<reference evidence="2 3" key="1">
    <citation type="submission" date="2006-03" db="EMBL/GenBank/DDBJ databases">
        <title>Complete sequence of Shewanella denitrificans OS217.</title>
        <authorList>
            <consortium name="US DOE Joint Genome Institute"/>
            <person name="Copeland A."/>
            <person name="Lucas S."/>
            <person name="Lapidus A."/>
            <person name="Barry K."/>
            <person name="Detter J.C."/>
            <person name="Glavina del Rio T."/>
            <person name="Hammon N."/>
            <person name="Israni S."/>
            <person name="Dalin E."/>
            <person name="Tice H."/>
            <person name="Pitluck S."/>
            <person name="Brettin T."/>
            <person name="Bruce D."/>
            <person name="Han C."/>
            <person name="Tapia R."/>
            <person name="Gilna P."/>
            <person name="Kiss H."/>
            <person name="Schmutz J."/>
            <person name="Larimer F."/>
            <person name="Land M."/>
            <person name="Hauser L."/>
            <person name="Kyrpides N."/>
            <person name="Lykidis A."/>
            <person name="Richardson P."/>
        </authorList>
    </citation>
    <scope>NUCLEOTIDE SEQUENCE [LARGE SCALE GENOMIC DNA]</scope>
    <source>
        <strain evidence="3">OS217 / ATCC BAA-1090 / DSM 15013</strain>
    </source>
</reference>
<dbReference type="RefSeq" id="WP_011497053.1">
    <property type="nucleotide sequence ID" value="NC_007954.1"/>
</dbReference>
<evidence type="ECO:0000313" key="3">
    <source>
        <dbReference type="Proteomes" id="UP000001982"/>
    </source>
</evidence>
<sequence length="175" mass="19810">MKISSNTINLRLLDKSDWELFKVLNTCPKIMEHVFEPFSIEETKKRFEERTQPWDGEVGQWLCLAIDEINTGEKLGSIGLKITNDKARIAEVGYLLRIEAHGKGVASEALKLLKNYAFTTLNLNKLVATCSTKNIGSYKVLEKAGFSREGCLKQNSIINNKYKDDYVYGLCAPQE</sequence>
<dbReference type="GO" id="GO:0016747">
    <property type="term" value="F:acyltransferase activity, transferring groups other than amino-acyl groups"/>
    <property type="evidence" value="ECO:0007669"/>
    <property type="project" value="InterPro"/>
</dbReference>
<keyword evidence="3" id="KW-1185">Reference proteome</keyword>
<dbReference type="AlphaFoldDB" id="Q12KX4"/>
<dbReference type="PANTHER" id="PTHR43792:SF1">
    <property type="entry name" value="N-ACETYLTRANSFERASE DOMAIN-CONTAINING PROTEIN"/>
    <property type="match status" value="1"/>
</dbReference>
<gene>
    <name evidence="2" type="ordered locus">Sden_2623</name>
</gene>
<dbReference type="HOGENOM" id="CLU_013985_3_1_6"/>
<dbReference type="InterPro" id="IPR016181">
    <property type="entry name" value="Acyl_CoA_acyltransferase"/>
</dbReference>